<feature type="transmembrane region" description="Helical" evidence="3">
    <location>
        <begin position="153"/>
        <end position="172"/>
    </location>
</feature>
<dbReference type="InterPro" id="IPR036259">
    <property type="entry name" value="MFS_trans_sf"/>
</dbReference>
<name>A0A139AKZ4_GONPJ</name>
<dbReference type="EMBL" id="KQ965748">
    <property type="protein sequence ID" value="KXS17163.1"/>
    <property type="molecule type" value="Genomic_DNA"/>
</dbReference>
<evidence type="ECO:0000313" key="6">
    <source>
        <dbReference type="Proteomes" id="UP000070544"/>
    </source>
</evidence>
<feature type="transmembrane region" description="Helical" evidence="3">
    <location>
        <begin position="217"/>
        <end position="237"/>
    </location>
</feature>
<dbReference type="Pfam" id="PF07690">
    <property type="entry name" value="MFS_1"/>
    <property type="match status" value="1"/>
</dbReference>
<feature type="transmembrane region" description="Helical" evidence="3">
    <location>
        <begin position="184"/>
        <end position="205"/>
    </location>
</feature>
<dbReference type="PROSITE" id="PS50850">
    <property type="entry name" value="MFS"/>
    <property type="match status" value="1"/>
</dbReference>
<evidence type="ECO:0000256" key="2">
    <source>
        <dbReference type="SAM" id="MobiDB-lite"/>
    </source>
</evidence>
<dbReference type="Proteomes" id="UP000070544">
    <property type="component" value="Unassembled WGS sequence"/>
</dbReference>
<comment type="subcellular location">
    <subcellularLocation>
        <location evidence="1">Membrane</location>
        <topology evidence="1">Multi-pass membrane protein</topology>
    </subcellularLocation>
</comment>
<accession>A0A139AKZ4</accession>
<feature type="transmembrane region" description="Helical" evidence="3">
    <location>
        <begin position="101"/>
        <end position="122"/>
    </location>
</feature>
<dbReference type="GO" id="GO:0022857">
    <property type="term" value="F:transmembrane transporter activity"/>
    <property type="evidence" value="ECO:0007669"/>
    <property type="project" value="InterPro"/>
</dbReference>
<keyword evidence="3" id="KW-0472">Membrane</keyword>
<evidence type="ECO:0000256" key="1">
    <source>
        <dbReference type="ARBA" id="ARBA00004141"/>
    </source>
</evidence>
<feature type="transmembrane region" description="Helical" evidence="3">
    <location>
        <begin position="272"/>
        <end position="292"/>
    </location>
</feature>
<organism evidence="5 6">
    <name type="scientific">Gonapodya prolifera (strain JEL478)</name>
    <name type="common">Monoblepharis prolifera</name>
    <dbReference type="NCBI Taxonomy" id="1344416"/>
    <lineage>
        <taxon>Eukaryota</taxon>
        <taxon>Fungi</taxon>
        <taxon>Fungi incertae sedis</taxon>
        <taxon>Chytridiomycota</taxon>
        <taxon>Chytridiomycota incertae sedis</taxon>
        <taxon>Monoblepharidomycetes</taxon>
        <taxon>Monoblepharidales</taxon>
        <taxon>Gonapodyaceae</taxon>
        <taxon>Gonapodya</taxon>
    </lineage>
</organism>
<dbReference type="OrthoDB" id="2105912at2759"/>
<feature type="domain" description="Major facilitator superfamily (MFS) profile" evidence="4">
    <location>
        <begin position="64"/>
        <end position="447"/>
    </location>
</feature>
<dbReference type="Gene3D" id="1.20.1250.20">
    <property type="entry name" value="MFS general substrate transporter like domains"/>
    <property type="match status" value="1"/>
</dbReference>
<evidence type="ECO:0000259" key="4">
    <source>
        <dbReference type="PROSITE" id="PS50850"/>
    </source>
</evidence>
<reference evidence="5 6" key="1">
    <citation type="journal article" date="2015" name="Genome Biol. Evol.">
        <title>Phylogenomic analyses indicate that early fungi evolved digesting cell walls of algal ancestors of land plants.</title>
        <authorList>
            <person name="Chang Y."/>
            <person name="Wang S."/>
            <person name="Sekimoto S."/>
            <person name="Aerts A.L."/>
            <person name="Choi C."/>
            <person name="Clum A."/>
            <person name="LaButti K.M."/>
            <person name="Lindquist E.A."/>
            <person name="Yee Ngan C."/>
            <person name="Ohm R.A."/>
            <person name="Salamov A.A."/>
            <person name="Grigoriev I.V."/>
            <person name="Spatafora J.W."/>
            <person name="Berbee M.L."/>
        </authorList>
    </citation>
    <scope>NUCLEOTIDE SEQUENCE [LARGE SCALE GENOMIC DNA]</scope>
    <source>
        <strain evidence="5 6">JEL478</strain>
    </source>
</reference>
<dbReference type="OMA" id="CGIMLAR"/>
<keyword evidence="3" id="KW-1133">Transmembrane helix</keyword>
<feature type="transmembrane region" description="Helical" evidence="3">
    <location>
        <begin position="304"/>
        <end position="326"/>
    </location>
</feature>
<gene>
    <name evidence="5" type="ORF">M427DRAFT_153979</name>
</gene>
<feature type="region of interest" description="Disordered" evidence="2">
    <location>
        <begin position="1"/>
        <end position="54"/>
    </location>
</feature>
<dbReference type="PANTHER" id="PTHR42910:SF1">
    <property type="entry name" value="MAJOR FACILITATOR SUPERFAMILY (MFS) PROFILE DOMAIN-CONTAINING PROTEIN"/>
    <property type="match status" value="1"/>
</dbReference>
<proteinExistence type="predicted"/>
<evidence type="ECO:0000256" key="3">
    <source>
        <dbReference type="SAM" id="Phobius"/>
    </source>
</evidence>
<feature type="transmembrane region" description="Helical" evidence="3">
    <location>
        <begin position="249"/>
        <end position="266"/>
    </location>
</feature>
<keyword evidence="6" id="KW-1185">Reference proteome</keyword>
<dbReference type="InterPro" id="IPR020846">
    <property type="entry name" value="MFS_dom"/>
</dbReference>
<feature type="transmembrane region" description="Helical" evidence="3">
    <location>
        <begin position="346"/>
        <end position="372"/>
    </location>
</feature>
<evidence type="ECO:0000313" key="5">
    <source>
        <dbReference type="EMBL" id="KXS17163.1"/>
    </source>
</evidence>
<feature type="transmembrane region" description="Helical" evidence="3">
    <location>
        <begin position="129"/>
        <end position="147"/>
    </location>
</feature>
<feature type="transmembrane region" description="Helical" evidence="3">
    <location>
        <begin position="397"/>
        <end position="418"/>
    </location>
</feature>
<dbReference type="PANTHER" id="PTHR42910">
    <property type="entry name" value="TRANSPORTER SCO4007-RELATED"/>
    <property type="match status" value="1"/>
</dbReference>
<sequence>MATENAENGSETATESVLEMHRADGQPTPAIDANLPTKEGEREREGELEDKPHSPVAKDMPRKVVYLYAVANAILVSNLYYCQPILDVLKVYFGVSTGQIGSVPALTQIGYSVGLAFIVPLGDLLPRRNIVLGLTLACIAATVGLSFSSLFPLFQILSFLIGVLTVSVQILIPSVADLSPPDKFGRNMGIIVTGIMAGLLLSRVYSGAVAGALGWQAVYWIAAGLQALVVAALWVYLPQLEIKIAKSEGQTYLGLLWSCVVLFYRHPIIRQSSLMACLCFFSFFVFWTNVTYHLSGEPFNYSSSIVGLVGLSGAAAIPFGPVIGFLTDRIGAFHTVLVGELLIALAWLLASTAGSVSIVGIFIAGFIIEMAVQMQQVPNQKRIFDLDPKARSRINSLYMLIAYAGSAAGSAFGAQVFVRWGWRGSYSLGFAAVGTAMMLWVVGGKDAVGGEWRRWVRRRIRWGKEGEGSEAARSQEQAILHT</sequence>
<feature type="transmembrane region" description="Helical" evidence="3">
    <location>
        <begin position="64"/>
        <end position="81"/>
    </location>
</feature>
<dbReference type="AlphaFoldDB" id="A0A139AKZ4"/>
<dbReference type="SUPFAM" id="SSF103473">
    <property type="entry name" value="MFS general substrate transporter"/>
    <property type="match status" value="1"/>
</dbReference>
<feature type="compositionally biased region" description="Polar residues" evidence="2">
    <location>
        <begin position="1"/>
        <end position="15"/>
    </location>
</feature>
<dbReference type="GO" id="GO:0016020">
    <property type="term" value="C:membrane"/>
    <property type="evidence" value="ECO:0007669"/>
    <property type="project" value="UniProtKB-SubCell"/>
</dbReference>
<keyword evidence="3" id="KW-0812">Transmembrane</keyword>
<feature type="compositionally biased region" description="Basic and acidic residues" evidence="2">
    <location>
        <begin position="38"/>
        <end position="53"/>
    </location>
</feature>
<protein>
    <submittedName>
        <fullName evidence="5">MFS general substrate transporter</fullName>
    </submittedName>
</protein>
<dbReference type="InterPro" id="IPR011701">
    <property type="entry name" value="MFS"/>
</dbReference>
<dbReference type="CDD" id="cd17324">
    <property type="entry name" value="MFS_NepI_like"/>
    <property type="match status" value="1"/>
</dbReference>
<feature type="transmembrane region" description="Helical" evidence="3">
    <location>
        <begin position="424"/>
        <end position="443"/>
    </location>
</feature>